<dbReference type="InterPro" id="IPR018289">
    <property type="entry name" value="MULE_transposase_dom"/>
</dbReference>
<dbReference type="PANTHER" id="PTHR31569:SF4">
    <property type="entry name" value="SWIM-TYPE DOMAIN-CONTAINING PROTEIN"/>
    <property type="match status" value="1"/>
</dbReference>
<sequence>MEDQPPQPLNIVPVPVQPSPISIDTGHHFAIAAKENSKDDLITWAKKVAQKLKFTIIVRRSDNGGIRLDTELEGHLVAGRLKPEETLLVNEMTKNLVPPRNILSTLKERDPENTMSSKQCYNARYRYKAKMRASMSEMQHMFKHLSDNKYFFKYRSHVDEGGEYLQDIFFAHPRSLCMFNSFPTVLVMDSTYKTNKYNMPLFEIVVFTSTERTYNVGFAWLTNEKEDNFIWALQQLRSLVRNEGSLPKVILTDRYTALMNVVGQVFPTSAAMVCRVHVQKNVGSKIKELLKFRELCKKWPRLLRYIEETVLDTDKEKVVCAWVDKHMHMGNYTTNRVESAHGVLKKSLEDSSGDLVKGWEPIHHMLGLQFTEVQTQFGQSMSVEEHRYRDVRLYSLLPFKVSRATLDYIYQEAKRVDNVVKLKEGCPIPKTNAQWKRHAAEHTKDWETYFMDRQKEFEVMSIEIGDVSTVGVGSEDNPMTID</sequence>
<accession>A0A2Z6P7E3</accession>
<gene>
    <name evidence="2" type="ORF">TSUD_87450</name>
</gene>
<dbReference type="PANTHER" id="PTHR31569">
    <property type="entry name" value="SWIM-TYPE DOMAIN-CONTAINING PROTEIN"/>
    <property type="match status" value="1"/>
</dbReference>
<proteinExistence type="predicted"/>
<dbReference type="InterPro" id="IPR052579">
    <property type="entry name" value="Zinc_finger_SWIM"/>
</dbReference>
<dbReference type="Pfam" id="PF10551">
    <property type="entry name" value="MULE"/>
    <property type="match status" value="1"/>
</dbReference>
<dbReference type="Proteomes" id="UP000242715">
    <property type="component" value="Unassembled WGS sequence"/>
</dbReference>
<organism evidence="2 3">
    <name type="scientific">Trifolium subterraneum</name>
    <name type="common">Subterranean clover</name>
    <dbReference type="NCBI Taxonomy" id="3900"/>
    <lineage>
        <taxon>Eukaryota</taxon>
        <taxon>Viridiplantae</taxon>
        <taxon>Streptophyta</taxon>
        <taxon>Embryophyta</taxon>
        <taxon>Tracheophyta</taxon>
        <taxon>Spermatophyta</taxon>
        <taxon>Magnoliopsida</taxon>
        <taxon>eudicotyledons</taxon>
        <taxon>Gunneridae</taxon>
        <taxon>Pentapetalae</taxon>
        <taxon>rosids</taxon>
        <taxon>fabids</taxon>
        <taxon>Fabales</taxon>
        <taxon>Fabaceae</taxon>
        <taxon>Papilionoideae</taxon>
        <taxon>50 kb inversion clade</taxon>
        <taxon>NPAAA clade</taxon>
        <taxon>Hologalegina</taxon>
        <taxon>IRL clade</taxon>
        <taxon>Trifolieae</taxon>
        <taxon>Trifolium</taxon>
    </lineage>
</organism>
<dbReference type="AlphaFoldDB" id="A0A2Z6P7E3"/>
<dbReference type="OrthoDB" id="1421156at2759"/>
<evidence type="ECO:0000259" key="1">
    <source>
        <dbReference type="Pfam" id="PF10551"/>
    </source>
</evidence>
<evidence type="ECO:0000313" key="2">
    <source>
        <dbReference type="EMBL" id="GAU44185.1"/>
    </source>
</evidence>
<feature type="domain" description="MULE transposase" evidence="1">
    <location>
        <begin position="185"/>
        <end position="281"/>
    </location>
</feature>
<keyword evidence="3" id="KW-1185">Reference proteome</keyword>
<reference evidence="3" key="1">
    <citation type="journal article" date="2017" name="Front. Plant Sci.">
        <title>Climate Clever Clovers: New Paradigm to Reduce the Environmental Footprint of Ruminants by Breeding Low Methanogenic Forages Utilizing Haplotype Variation.</title>
        <authorList>
            <person name="Kaur P."/>
            <person name="Appels R."/>
            <person name="Bayer P.E."/>
            <person name="Keeble-Gagnere G."/>
            <person name="Wang J."/>
            <person name="Hirakawa H."/>
            <person name="Shirasawa K."/>
            <person name="Vercoe P."/>
            <person name="Stefanova K."/>
            <person name="Durmic Z."/>
            <person name="Nichols P."/>
            <person name="Revell C."/>
            <person name="Isobe S.N."/>
            <person name="Edwards D."/>
            <person name="Erskine W."/>
        </authorList>
    </citation>
    <scope>NUCLEOTIDE SEQUENCE [LARGE SCALE GENOMIC DNA]</scope>
    <source>
        <strain evidence="3">cv. Daliak</strain>
    </source>
</reference>
<protein>
    <recommendedName>
        <fullName evidence="1">MULE transposase domain-containing protein</fullName>
    </recommendedName>
</protein>
<dbReference type="EMBL" id="DF974022">
    <property type="protein sequence ID" value="GAU44185.1"/>
    <property type="molecule type" value="Genomic_DNA"/>
</dbReference>
<evidence type="ECO:0000313" key="3">
    <source>
        <dbReference type="Proteomes" id="UP000242715"/>
    </source>
</evidence>
<name>A0A2Z6P7E3_TRISU</name>